<dbReference type="STRING" id="194439.CT1174"/>
<keyword evidence="5" id="KW-1185">Reference proteome</keyword>
<dbReference type="KEGG" id="cte:CT1174"/>
<evidence type="ECO:0000313" key="5">
    <source>
        <dbReference type="Proteomes" id="UP000001007"/>
    </source>
</evidence>
<evidence type="ECO:0000259" key="3">
    <source>
        <dbReference type="Pfam" id="PF02581"/>
    </source>
</evidence>
<evidence type="ECO:0000256" key="1">
    <source>
        <dbReference type="ARBA" id="ARBA00004948"/>
    </source>
</evidence>
<name>Q8KD80_CHLTE</name>
<dbReference type="Gene3D" id="3.20.20.70">
    <property type="entry name" value="Aldolase class I"/>
    <property type="match status" value="1"/>
</dbReference>
<sequence>MPEIAFMTEKHPSLPRLMIVSSGGEHFSQKGLVLAQAQTLARSAPVIFQVREKMLDSASMWRLCSQIAPLVDNSGSILTINERFDIALASKAGGVHLPESSCPADVVRKTARKLLVGQSVHSETTALKAASTGLDYLLFGPVFHTPSKASFGPPQGLDRLREICEKVRIPVFAVGGITPEKVPACIECGAWGVAALTPFLDAGSLPETVNRFYSFMQS</sequence>
<dbReference type="AlphaFoldDB" id="Q8KD80"/>
<comment type="pathway">
    <text evidence="1">Cofactor biosynthesis; thiamine diphosphate biosynthesis.</text>
</comment>
<dbReference type="HOGENOM" id="CLU_018272_3_4_10"/>
<dbReference type="SUPFAM" id="SSF51391">
    <property type="entry name" value="Thiamin phosphate synthase"/>
    <property type="match status" value="1"/>
</dbReference>
<dbReference type="EMBL" id="AE006470">
    <property type="protein sequence ID" value="AAM72407.1"/>
    <property type="molecule type" value="Genomic_DNA"/>
</dbReference>
<accession>Q8KD80</accession>
<dbReference type="PATRIC" id="fig|194439.7.peg.1069"/>
<dbReference type="PANTHER" id="PTHR20857:SF15">
    <property type="entry name" value="THIAMINE-PHOSPHATE SYNTHASE"/>
    <property type="match status" value="1"/>
</dbReference>
<dbReference type="PANTHER" id="PTHR20857">
    <property type="entry name" value="THIAMINE-PHOSPHATE PYROPHOSPHORYLASE"/>
    <property type="match status" value="1"/>
</dbReference>
<dbReference type="Proteomes" id="UP000001007">
    <property type="component" value="Chromosome"/>
</dbReference>
<dbReference type="InterPro" id="IPR013785">
    <property type="entry name" value="Aldolase_TIM"/>
</dbReference>
<protein>
    <submittedName>
        <fullName evidence="4">Thiamine-phosphate pyrophosphorylase, putative</fullName>
    </submittedName>
</protein>
<dbReference type="InterPro" id="IPR036206">
    <property type="entry name" value="ThiamineP_synth_sf"/>
</dbReference>
<dbReference type="GO" id="GO:0009228">
    <property type="term" value="P:thiamine biosynthetic process"/>
    <property type="evidence" value="ECO:0007669"/>
    <property type="project" value="UniProtKB-KW"/>
</dbReference>
<dbReference type="GO" id="GO:0004789">
    <property type="term" value="F:thiamine-phosphate diphosphorylase activity"/>
    <property type="evidence" value="ECO:0007669"/>
    <property type="project" value="TreeGrafter"/>
</dbReference>
<organism evidence="4 5">
    <name type="scientific">Chlorobaculum tepidum (strain ATCC 49652 / DSM 12025 / NBRC 103806 / TLS)</name>
    <name type="common">Chlorobium tepidum</name>
    <dbReference type="NCBI Taxonomy" id="194439"/>
    <lineage>
        <taxon>Bacteria</taxon>
        <taxon>Pseudomonadati</taxon>
        <taxon>Chlorobiota</taxon>
        <taxon>Chlorobiia</taxon>
        <taxon>Chlorobiales</taxon>
        <taxon>Chlorobiaceae</taxon>
        <taxon>Chlorobaculum</taxon>
    </lineage>
</organism>
<keyword evidence="2" id="KW-0784">Thiamine biosynthesis</keyword>
<dbReference type="Pfam" id="PF02581">
    <property type="entry name" value="TMP-TENI"/>
    <property type="match status" value="1"/>
</dbReference>
<proteinExistence type="predicted"/>
<dbReference type="EnsemblBacteria" id="AAM72407">
    <property type="protein sequence ID" value="AAM72407"/>
    <property type="gene ID" value="CT1174"/>
</dbReference>
<evidence type="ECO:0000313" key="4">
    <source>
        <dbReference type="EMBL" id="AAM72407.1"/>
    </source>
</evidence>
<gene>
    <name evidence="4" type="ordered locus">CT1174</name>
</gene>
<dbReference type="OrthoDB" id="194683at2"/>
<feature type="domain" description="Thiamine phosphate synthase/TenI" evidence="3">
    <location>
        <begin position="30"/>
        <end position="196"/>
    </location>
</feature>
<dbReference type="CDD" id="cd00564">
    <property type="entry name" value="TMP_TenI"/>
    <property type="match status" value="1"/>
</dbReference>
<reference evidence="4 5" key="1">
    <citation type="journal article" date="2002" name="Proc. Natl. Acad. Sci. U.S.A.">
        <title>The complete genome sequence of Chlorobium tepidum TLS, a photosynthetic, anaerobic, green-sulfur bacterium.</title>
        <authorList>
            <person name="Eisen J.A."/>
            <person name="Nelson K.E."/>
            <person name="Paulsen I.T."/>
            <person name="Heidelberg J.F."/>
            <person name="Wu M."/>
            <person name="Dodson R.J."/>
            <person name="Deboy R."/>
            <person name="Gwinn M.L."/>
            <person name="Nelson W.C."/>
            <person name="Haft D.H."/>
            <person name="Hickey E.K."/>
            <person name="Peterson J.D."/>
            <person name="Durkin A.S."/>
            <person name="Kolonay J.L."/>
            <person name="Yang F."/>
            <person name="Holt I."/>
            <person name="Umayam L.A."/>
            <person name="Mason T."/>
            <person name="Brenner M."/>
            <person name="Shea T.P."/>
            <person name="Parksey D."/>
            <person name="Nierman W.C."/>
            <person name="Feldblyum T.V."/>
            <person name="Hansen C.L."/>
            <person name="Craven M.B."/>
            <person name="Radune D."/>
            <person name="Vamathevan J."/>
            <person name="Khouri H."/>
            <person name="White O."/>
            <person name="Gruber T.M."/>
            <person name="Ketchum K.A."/>
            <person name="Venter J.C."/>
            <person name="Tettelin H."/>
            <person name="Bryant D.A."/>
            <person name="Fraser C.M."/>
        </authorList>
    </citation>
    <scope>NUCLEOTIDE SEQUENCE [LARGE SCALE GENOMIC DNA]</scope>
    <source>
        <strain evidence="5">ATCC 49652 / DSM 12025 / NBRC 103806 / TLS</strain>
    </source>
</reference>
<dbReference type="InterPro" id="IPR022998">
    <property type="entry name" value="ThiamineP_synth_TenI"/>
</dbReference>
<dbReference type="eggNOG" id="COG0352">
    <property type="taxonomic scope" value="Bacteria"/>
</dbReference>
<dbReference type="GO" id="GO:0005737">
    <property type="term" value="C:cytoplasm"/>
    <property type="evidence" value="ECO:0007669"/>
    <property type="project" value="TreeGrafter"/>
</dbReference>
<evidence type="ECO:0000256" key="2">
    <source>
        <dbReference type="ARBA" id="ARBA00022977"/>
    </source>
</evidence>